<dbReference type="PANTHER" id="PTHR31065">
    <property type="entry name" value="PLATZ TRANSCRIPTION FACTOR FAMILY PROTEIN"/>
    <property type="match status" value="1"/>
</dbReference>
<protein>
    <recommendedName>
        <fullName evidence="4">PLATZ transcription factor family protein</fullName>
    </recommendedName>
</protein>
<dbReference type="InterPro" id="IPR006734">
    <property type="entry name" value="PLATZ"/>
</dbReference>
<gene>
    <name evidence="2" type="ORF">RHSIM_Rhsim02G0185800</name>
</gene>
<dbReference type="AlphaFoldDB" id="A0A834H8M6"/>
<organism evidence="2 3">
    <name type="scientific">Rhododendron simsii</name>
    <name type="common">Sims's rhododendron</name>
    <dbReference type="NCBI Taxonomy" id="118357"/>
    <lineage>
        <taxon>Eukaryota</taxon>
        <taxon>Viridiplantae</taxon>
        <taxon>Streptophyta</taxon>
        <taxon>Embryophyta</taxon>
        <taxon>Tracheophyta</taxon>
        <taxon>Spermatophyta</taxon>
        <taxon>Magnoliopsida</taxon>
        <taxon>eudicotyledons</taxon>
        <taxon>Gunneridae</taxon>
        <taxon>Pentapetalae</taxon>
        <taxon>asterids</taxon>
        <taxon>Ericales</taxon>
        <taxon>Ericaceae</taxon>
        <taxon>Ericoideae</taxon>
        <taxon>Rhodoreae</taxon>
        <taxon>Rhododendron</taxon>
    </lineage>
</organism>
<keyword evidence="3" id="KW-1185">Reference proteome</keyword>
<evidence type="ECO:0000256" key="1">
    <source>
        <dbReference type="SAM" id="MobiDB-lite"/>
    </source>
</evidence>
<dbReference type="PANTHER" id="PTHR31065:SF35">
    <property type="entry name" value="PLATZ TRANSCRIPTION FACTOR FAMILY PROTEIN"/>
    <property type="match status" value="1"/>
</dbReference>
<dbReference type="Proteomes" id="UP000626092">
    <property type="component" value="Unassembled WGS sequence"/>
</dbReference>
<feature type="region of interest" description="Disordered" evidence="1">
    <location>
        <begin position="205"/>
        <end position="228"/>
    </location>
</feature>
<evidence type="ECO:0000313" key="2">
    <source>
        <dbReference type="EMBL" id="KAF7149602.1"/>
    </source>
</evidence>
<dbReference type="OrthoDB" id="10302260at2759"/>
<reference evidence="2" key="1">
    <citation type="submission" date="2019-11" db="EMBL/GenBank/DDBJ databases">
        <authorList>
            <person name="Liu Y."/>
            <person name="Hou J."/>
            <person name="Li T.-Q."/>
            <person name="Guan C.-H."/>
            <person name="Wu X."/>
            <person name="Wu H.-Z."/>
            <person name="Ling F."/>
            <person name="Zhang R."/>
            <person name="Shi X.-G."/>
            <person name="Ren J.-P."/>
            <person name="Chen E.-F."/>
            <person name="Sun J.-M."/>
        </authorList>
    </citation>
    <scope>NUCLEOTIDE SEQUENCE</scope>
    <source>
        <strain evidence="2">Adult_tree_wgs_1</strain>
        <tissue evidence="2">Leaves</tissue>
    </source>
</reference>
<name>A0A834H8M6_RHOSS</name>
<dbReference type="Pfam" id="PF04640">
    <property type="entry name" value="PLATZ"/>
    <property type="match status" value="1"/>
</dbReference>
<evidence type="ECO:0008006" key="4">
    <source>
        <dbReference type="Google" id="ProtNLM"/>
    </source>
</evidence>
<proteinExistence type="predicted"/>
<dbReference type="EMBL" id="WJXA01000002">
    <property type="protein sequence ID" value="KAF7149602.1"/>
    <property type="molecule type" value="Genomic_DNA"/>
</dbReference>
<accession>A0A834H8M6</accession>
<sequence length="228" mass="25827">MKKVQQQTPPWLKPLLEATFFDECQAHGNAKNNQCKYYCLQCIGNPFCACCLDDHQKHPTIQIRRSSLSNGVKTRDIGEYINLCAIQTYVANGKDIVFLNARPYTGRPCGVINTCAICHRSLPTADFKFCCLSCKRDAIYRGFPEETFTVEPKLNTCELNDNFQVNQLLAPERQQKIRKLDILVSKSTVMATSIAKEIPVNVSPTTPPMFNHMNSRKRKGIPRRAPLT</sequence>
<evidence type="ECO:0000313" key="3">
    <source>
        <dbReference type="Proteomes" id="UP000626092"/>
    </source>
</evidence>
<comment type="caution">
    <text evidence="2">The sequence shown here is derived from an EMBL/GenBank/DDBJ whole genome shotgun (WGS) entry which is preliminary data.</text>
</comment>